<dbReference type="RefSeq" id="WP_124968758.1">
    <property type="nucleotide sequence ID" value="NZ_RQVS01000001.1"/>
</dbReference>
<evidence type="ECO:0000313" key="4">
    <source>
        <dbReference type="EMBL" id="RRJ88657.1"/>
    </source>
</evidence>
<dbReference type="InterPro" id="IPR032710">
    <property type="entry name" value="NTF2-like_dom_sf"/>
</dbReference>
<reference evidence="4 5" key="1">
    <citation type="submission" date="2018-11" db="EMBL/GenBank/DDBJ databases">
        <title>YIM 102482-1 draft genome.</title>
        <authorList>
            <person name="Li G."/>
            <person name="Jiang Y."/>
        </authorList>
    </citation>
    <scope>NUCLEOTIDE SEQUENCE [LARGE SCALE GENOMIC DNA]</scope>
    <source>
        <strain evidence="4 5">YIM 102482-1</strain>
    </source>
</reference>
<dbReference type="EMBL" id="RQVS01000001">
    <property type="protein sequence ID" value="RRJ88657.1"/>
    <property type="molecule type" value="Genomic_DNA"/>
</dbReference>
<evidence type="ECO:0000259" key="3">
    <source>
        <dbReference type="Pfam" id="PF17775"/>
    </source>
</evidence>
<dbReference type="Pfam" id="PF02810">
    <property type="entry name" value="SEC-C"/>
    <property type="match status" value="1"/>
</dbReference>
<dbReference type="Proteomes" id="UP000274391">
    <property type="component" value="Unassembled WGS sequence"/>
</dbReference>
<evidence type="ECO:0000256" key="1">
    <source>
        <dbReference type="ARBA" id="ARBA00010839"/>
    </source>
</evidence>
<sequence>MITDASRCPCGTGLVYGECCARWHRGETAPTAEALMRSRYSAFAVGDADYLLATWHASTRPSDLEFEAGMRWRRLDVLATSAGGPFDREGVVEFEARWSQDGDRGVLHEVSEFVREGGRWFYLRGTH</sequence>
<comment type="caution">
    <text evidence="4">The sequence shown here is derived from an EMBL/GenBank/DDBJ whole genome shotgun (WGS) entry which is preliminary data.</text>
</comment>
<name>A0A3P3W2G7_9MICO</name>
<dbReference type="InterPro" id="IPR048469">
    <property type="entry name" value="YchJ-like_M"/>
</dbReference>
<keyword evidence="5" id="KW-1185">Reference proteome</keyword>
<accession>A0A3P3W2G7</accession>
<organism evidence="4 5">
    <name type="scientific">Gulosibacter macacae</name>
    <dbReference type="NCBI Taxonomy" id="2488791"/>
    <lineage>
        <taxon>Bacteria</taxon>
        <taxon>Bacillati</taxon>
        <taxon>Actinomycetota</taxon>
        <taxon>Actinomycetes</taxon>
        <taxon>Micrococcales</taxon>
        <taxon>Microbacteriaceae</taxon>
        <taxon>Gulosibacter</taxon>
    </lineage>
</organism>
<dbReference type="SUPFAM" id="SSF54427">
    <property type="entry name" value="NTF2-like"/>
    <property type="match status" value="1"/>
</dbReference>
<dbReference type="InterPro" id="IPR004027">
    <property type="entry name" value="SEC_C_motif"/>
</dbReference>
<gene>
    <name evidence="4" type="ORF">EG850_00470</name>
</gene>
<dbReference type="Pfam" id="PF17775">
    <property type="entry name" value="YchJ_M-like"/>
    <property type="match status" value="1"/>
</dbReference>
<dbReference type="InterPro" id="IPR023006">
    <property type="entry name" value="YchJ-like"/>
</dbReference>
<dbReference type="OrthoDB" id="21421at2"/>
<proteinExistence type="inferred from homology"/>
<comment type="similarity">
    <text evidence="1 2">Belongs to the UPF0225 family.</text>
</comment>
<dbReference type="AlphaFoldDB" id="A0A3P3W2G7"/>
<protein>
    <recommendedName>
        <fullName evidence="2">UPF0225 protein EG850_00470</fullName>
    </recommendedName>
</protein>
<dbReference type="Gene3D" id="3.10.450.50">
    <property type="match status" value="1"/>
</dbReference>
<evidence type="ECO:0000256" key="2">
    <source>
        <dbReference type="HAMAP-Rule" id="MF_00612"/>
    </source>
</evidence>
<evidence type="ECO:0000313" key="5">
    <source>
        <dbReference type="Proteomes" id="UP000274391"/>
    </source>
</evidence>
<dbReference type="HAMAP" id="MF_00612">
    <property type="entry name" value="UPF0225"/>
    <property type="match status" value="1"/>
</dbReference>
<feature type="domain" description="YchJ-like middle NTF2-like" evidence="3">
    <location>
        <begin position="31"/>
        <end position="125"/>
    </location>
</feature>